<reference evidence="4 5" key="2">
    <citation type="journal article" date="2014" name="J. Gen. Appl. Microbiol.">
        <title>The early diverging ascomycetous budding yeast Saitoella complicata has three histone deacetylases belonging to the Clr6, Hos2, and Rpd3 lineages.</title>
        <authorList>
            <person name="Nishida H."/>
            <person name="Matsumoto T."/>
            <person name="Kondo S."/>
            <person name="Hamamoto M."/>
            <person name="Yoshikawa H."/>
        </authorList>
    </citation>
    <scope>NUCLEOTIDE SEQUENCE [LARGE SCALE GENOMIC DNA]</scope>
    <source>
        <strain evidence="4 5">NRRL Y-17804</strain>
    </source>
</reference>
<feature type="region of interest" description="Disordered" evidence="2">
    <location>
        <begin position="16"/>
        <end position="39"/>
    </location>
</feature>
<evidence type="ECO:0000313" key="4">
    <source>
        <dbReference type="EMBL" id="GAO48695.1"/>
    </source>
</evidence>
<feature type="compositionally biased region" description="Acidic residues" evidence="2">
    <location>
        <begin position="494"/>
        <end position="510"/>
    </location>
</feature>
<dbReference type="PIRSF" id="PIRSF017023">
    <property type="entry name" value="KNR4"/>
    <property type="match status" value="1"/>
</dbReference>
<dbReference type="InterPro" id="IPR009203">
    <property type="entry name" value="Knr4/Smi1"/>
</dbReference>
<organism evidence="4 5">
    <name type="scientific">Saitoella complicata (strain BCRC 22490 / CBS 7301 / JCM 7358 / NBRC 10748 / NRRL Y-17804)</name>
    <dbReference type="NCBI Taxonomy" id="698492"/>
    <lineage>
        <taxon>Eukaryota</taxon>
        <taxon>Fungi</taxon>
        <taxon>Dikarya</taxon>
        <taxon>Ascomycota</taxon>
        <taxon>Taphrinomycotina</taxon>
        <taxon>Taphrinomycotina incertae sedis</taxon>
        <taxon>Saitoella</taxon>
    </lineage>
</organism>
<feature type="compositionally biased region" description="Basic and acidic residues" evidence="2">
    <location>
        <begin position="468"/>
        <end position="480"/>
    </location>
</feature>
<dbReference type="PANTHER" id="PTHR47432:SF1">
    <property type="entry name" value="CELL WALL ASSEMBLY REGULATOR SMI1"/>
    <property type="match status" value="1"/>
</dbReference>
<dbReference type="GO" id="GO:0043332">
    <property type="term" value="C:mating projection tip"/>
    <property type="evidence" value="ECO:0007669"/>
    <property type="project" value="TreeGrafter"/>
</dbReference>
<dbReference type="PANTHER" id="PTHR47432">
    <property type="entry name" value="CELL WALL ASSEMBLY REGULATOR SMI1"/>
    <property type="match status" value="1"/>
</dbReference>
<evidence type="ECO:0000256" key="2">
    <source>
        <dbReference type="SAM" id="MobiDB-lite"/>
    </source>
</evidence>
<comment type="similarity">
    <text evidence="1">Belongs to the KNR4/SMI1 family.</text>
</comment>
<sequence length="546" mass="59530">MPFLSSVSSFFQSLSTSNRHADPRTHRSPYASGVVDPGHPAELNAISNGFGRSTEVLTQTQSYSSYDLNSPSQTQFANTGMYPPQSPYGPGIAYSPRPQLAPQSSSTAIPLQDFGADGLPPPPPVSESWRRIDRWAEEHYHELWDQLSYPATVPDVEELEQQLGVSLPRDVVESLYVHDGQERGGYPTGILFGVTLLDCEEILEEWNLWRSVAGRDDEALLSGGEAAAQVQAILAKQSSRPEGAVKHRYAHPGWVPLGKDFQGNNIGVDLAPGPTGRWGQIILFGRDQDVKYVIARSWGSLLAGVADELDGGKWSIEEESGELRLRGAFDVEDHYFDVLKARLRRREKRRTMQSSDKRASVNGANGNAPRLMSPIASPAIGHKLARVSEEAESASVSAGVPVASKLESKAESAARAQETTDTVTTGLGLSMHSQESTEPTAVTGATSVDAVEAKAIKGDDFEEVEMDGGEKIEETERPVEPEVEVEAQEKAESANEEEIMDEEKPEETEEELKVEGEKTSADKNDQETEVVAEKLTETEDVKEVDA</sequence>
<feature type="region of interest" description="Disordered" evidence="2">
    <location>
        <begin position="462"/>
        <end position="546"/>
    </location>
</feature>
<evidence type="ECO:0000259" key="3">
    <source>
        <dbReference type="SMART" id="SM00860"/>
    </source>
</evidence>
<dbReference type="InterPro" id="IPR018958">
    <property type="entry name" value="Knr4/Smi1-like_dom"/>
</dbReference>
<feature type="region of interest" description="Disordered" evidence="2">
    <location>
        <begin position="347"/>
        <end position="373"/>
    </location>
</feature>
<gene>
    <name evidence="4" type="ORF">G7K_2865-t1</name>
</gene>
<dbReference type="Proteomes" id="UP000033140">
    <property type="component" value="Unassembled WGS sequence"/>
</dbReference>
<dbReference type="SUPFAM" id="SSF160631">
    <property type="entry name" value="SMI1/KNR4-like"/>
    <property type="match status" value="1"/>
</dbReference>
<dbReference type="AlphaFoldDB" id="A0A0E9NH08"/>
<dbReference type="SMART" id="SM00860">
    <property type="entry name" value="SMI1_KNR4"/>
    <property type="match status" value="1"/>
</dbReference>
<protein>
    <recommendedName>
        <fullName evidence="3">Knr4/Smi1-like domain-containing protein</fullName>
    </recommendedName>
</protein>
<name>A0A0E9NH08_SAICN</name>
<reference evidence="4 5" key="3">
    <citation type="journal article" date="2015" name="Genome Announc.">
        <title>Draft Genome Sequence of the Archiascomycetous Yeast Saitoella complicata.</title>
        <authorList>
            <person name="Yamauchi K."/>
            <person name="Kondo S."/>
            <person name="Hamamoto M."/>
            <person name="Takahashi Y."/>
            <person name="Ogura Y."/>
            <person name="Hayashi T."/>
            <person name="Nishida H."/>
        </authorList>
    </citation>
    <scope>NUCLEOTIDE SEQUENCE [LARGE SCALE GENOMIC DNA]</scope>
    <source>
        <strain evidence="4 5">NRRL Y-17804</strain>
    </source>
</reference>
<dbReference type="OMA" id="WAEENYY"/>
<dbReference type="InterPro" id="IPR037883">
    <property type="entry name" value="Knr4/Smi1-like_sf"/>
</dbReference>
<keyword evidence="5" id="KW-1185">Reference proteome</keyword>
<dbReference type="GO" id="GO:0070880">
    <property type="term" value="P:fungal-type cell wall beta-glucan biosynthetic process"/>
    <property type="evidence" value="ECO:0007669"/>
    <property type="project" value="TreeGrafter"/>
</dbReference>
<evidence type="ECO:0000313" key="5">
    <source>
        <dbReference type="Proteomes" id="UP000033140"/>
    </source>
</evidence>
<dbReference type="Pfam" id="PF09346">
    <property type="entry name" value="SMI1_KNR4"/>
    <property type="match status" value="1"/>
</dbReference>
<dbReference type="EMBL" id="BACD03000016">
    <property type="protein sequence ID" value="GAO48695.1"/>
    <property type="molecule type" value="Genomic_DNA"/>
</dbReference>
<dbReference type="Gene3D" id="3.40.1580.10">
    <property type="entry name" value="SMI1/KNR4-like"/>
    <property type="match status" value="1"/>
</dbReference>
<dbReference type="STRING" id="698492.A0A0E9NH08"/>
<feature type="domain" description="Knr4/Smi1-like" evidence="3">
    <location>
        <begin position="150"/>
        <end position="304"/>
    </location>
</feature>
<feature type="compositionally biased region" description="Basic and acidic residues" evidence="2">
    <location>
        <begin position="511"/>
        <end position="546"/>
    </location>
</feature>
<proteinExistence type="inferred from homology"/>
<comment type="caution">
    <text evidence="4">The sequence shown here is derived from an EMBL/GenBank/DDBJ whole genome shotgun (WGS) entry which is preliminary data.</text>
</comment>
<reference evidence="4 5" key="1">
    <citation type="journal article" date="2011" name="J. Gen. Appl. Microbiol.">
        <title>Draft genome sequencing of the enigmatic yeast Saitoella complicata.</title>
        <authorList>
            <person name="Nishida H."/>
            <person name="Hamamoto M."/>
            <person name="Sugiyama J."/>
        </authorList>
    </citation>
    <scope>NUCLEOTIDE SEQUENCE [LARGE SCALE GENOMIC DNA]</scope>
    <source>
        <strain evidence="4 5">NRRL Y-17804</strain>
    </source>
</reference>
<dbReference type="InterPro" id="IPR051873">
    <property type="entry name" value="KNR4/SMI1_regulator"/>
</dbReference>
<accession>A0A0E9NH08</accession>
<evidence type="ECO:0000256" key="1">
    <source>
        <dbReference type="ARBA" id="ARBA00005303"/>
    </source>
</evidence>